<evidence type="ECO:0000313" key="2">
    <source>
        <dbReference type="Proteomes" id="UP000238523"/>
    </source>
</evidence>
<organism evidence="1 2">
    <name type="scientific">Rhizobium leguminosarum</name>
    <dbReference type="NCBI Taxonomy" id="384"/>
    <lineage>
        <taxon>Bacteria</taxon>
        <taxon>Pseudomonadati</taxon>
        <taxon>Pseudomonadota</taxon>
        <taxon>Alphaproteobacteria</taxon>
        <taxon>Hyphomicrobiales</taxon>
        <taxon>Rhizobiaceae</taxon>
        <taxon>Rhizobium/Agrobacterium group</taxon>
        <taxon>Rhizobium</taxon>
    </lineage>
</organism>
<gene>
    <name evidence="1" type="ORF">CUJ84_Chr001213</name>
</gene>
<accession>A0A2K9Z0H7</accession>
<dbReference type="Proteomes" id="UP000238523">
    <property type="component" value="Chromosome"/>
</dbReference>
<sequence length="28" mass="3337">MMNDPFIFKSESFVKFERKSLIRKGSDV</sequence>
<dbReference type="AlphaFoldDB" id="A0A2K9Z0H7"/>
<proteinExistence type="predicted"/>
<evidence type="ECO:0000313" key="1">
    <source>
        <dbReference type="EMBL" id="AUW41611.1"/>
    </source>
</evidence>
<protein>
    <submittedName>
        <fullName evidence="1">Uncharacterized protein</fullName>
    </submittedName>
</protein>
<name>A0A2K9Z0H7_RHILE</name>
<dbReference type="EMBL" id="CP025012">
    <property type="protein sequence ID" value="AUW41611.1"/>
    <property type="molecule type" value="Genomic_DNA"/>
</dbReference>
<reference evidence="1 2" key="1">
    <citation type="submission" date="2017-11" db="EMBL/GenBank/DDBJ databases">
        <title>Complete genome of Rhizobium leguminosarum Norway, an ineffective micro-symbiont.</title>
        <authorList>
            <person name="Hoffrichter A."/>
            <person name="Liang J."/>
            <person name="Brachmann A."/>
            <person name="Marin M."/>
        </authorList>
    </citation>
    <scope>NUCLEOTIDE SEQUENCE [LARGE SCALE GENOMIC DNA]</scope>
    <source>
        <strain evidence="1 2">Norway</strain>
    </source>
</reference>